<dbReference type="PANTHER" id="PTHR10513">
    <property type="entry name" value="DEOXYNUCLEOSIDE KINASE"/>
    <property type="match status" value="1"/>
</dbReference>
<name>A0A443RTI7_9ACAR</name>
<dbReference type="GO" id="GO:0005739">
    <property type="term" value="C:mitochondrion"/>
    <property type="evidence" value="ECO:0007669"/>
    <property type="project" value="TreeGrafter"/>
</dbReference>
<evidence type="ECO:0000313" key="3">
    <source>
        <dbReference type="Proteomes" id="UP000288716"/>
    </source>
</evidence>
<proteinExistence type="predicted"/>
<protein>
    <submittedName>
        <fullName evidence="2">Thymidine kinase 2-like isoform X2</fullName>
    </submittedName>
</protein>
<dbReference type="Gene3D" id="3.40.50.300">
    <property type="entry name" value="P-loop containing nucleotide triphosphate hydrolases"/>
    <property type="match status" value="1"/>
</dbReference>
<organism evidence="2 3">
    <name type="scientific">Leptotrombidium deliense</name>
    <dbReference type="NCBI Taxonomy" id="299467"/>
    <lineage>
        <taxon>Eukaryota</taxon>
        <taxon>Metazoa</taxon>
        <taxon>Ecdysozoa</taxon>
        <taxon>Arthropoda</taxon>
        <taxon>Chelicerata</taxon>
        <taxon>Arachnida</taxon>
        <taxon>Acari</taxon>
        <taxon>Acariformes</taxon>
        <taxon>Trombidiformes</taxon>
        <taxon>Prostigmata</taxon>
        <taxon>Anystina</taxon>
        <taxon>Parasitengona</taxon>
        <taxon>Trombiculoidea</taxon>
        <taxon>Trombiculidae</taxon>
        <taxon>Leptotrombidium</taxon>
    </lineage>
</organism>
<comment type="caution">
    <text evidence="2">The sequence shown here is derived from an EMBL/GenBank/DDBJ whole genome shotgun (WGS) entry which is preliminary data.</text>
</comment>
<dbReference type="EMBL" id="NCKV01036293">
    <property type="protein sequence ID" value="RWS18666.1"/>
    <property type="molecule type" value="Genomic_DNA"/>
</dbReference>
<dbReference type="Pfam" id="PF01712">
    <property type="entry name" value="dNK"/>
    <property type="match status" value="1"/>
</dbReference>
<dbReference type="InterPro" id="IPR050566">
    <property type="entry name" value="Deoxyribonucleoside_kinase"/>
</dbReference>
<dbReference type="SUPFAM" id="SSF52540">
    <property type="entry name" value="P-loop containing nucleoside triphosphate hydrolases"/>
    <property type="match status" value="1"/>
</dbReference>
<sequence length="151" mass="17866">MLYDPYVNVIVYLRSEPSYCMKRIHARGRAEEVNVCESFLRSIHDYHELWINKLKKVATNIKEFKVNKEFLRIHESSHIKCNTTTCMCFNTMECEKPFIDKRNISKLLIFDISELGEQNQIDIAALRAIASICLQEVFRYQELVKKSQELK</sequence>
<dbReference type="InterPro" id="IPR031314">
    <property type="entry name" value="DNK_dom"/>
</dbReference>
<dbReference type="PANTHER" id="PTHR10513:SF24">
    <property type="entry name" value="THYMIDINE KINASE 2, MITOCHONDRIAL"/>
    <property type="match status" value="1"/>
</dbReference>
<keyword evidence="2" id="KW-0418">Kinase</keyword>
<keyword evidence="3" id="KW-1185">Reference proteome</keyword>
<dbReference type="VEuPathDB" id="VectorBase:LDEU013374"/>
<reference evidence="2 3" key="1">
    <citation type="journal article" date="2018" name="Gigascience">
        <title>Genomes of trombidid mites reveal novel predicted allergens and laterally-transferred genes associated with secondary metabolism.</title>
        <authorList>
            <person name="Dong X."/>
            <person name="Chaisiri K."/>
            <person name="Xia D."/>
            <person name="Armstrong S.D."/>
            <person name="Fang Y."/>
            <person name="Donnelly M.J."/>
            <person name="Kadowaki T."/>
            <person name="McGarry J.W."/>
            <person name="Darby A.C."/>
            <person name="Makepeace B.L."/>
        </authorList>
    </citation>
    <scope>NUCLEOTIDE SEQUENCE [LARGE SCALE GENOMIC DNA]</scope>
    <source>
        <strain evidence="2">UoL-UT</strain>
    </source>
</reference>
<dbReference type="OrthoDB" id="567086at2759"/>
<dbReference type="GO" id="GO:0019136">
    <property type="term" value="F:deoxynucleoside kinase activity"/>
    <property type="evidence" value="ECO:0007669"/>
    <property type="project" value="TreeGrafter"/>
</dbReference>
<keyword evidence="2" id="KW-0808">Transferase</keyword>
<feature type="domain" description="Deoxynucleoside kinase" evidence="1">
    <location>
        <begin position="6"/>
        <end position="76"/>
    </location>
</feature>
<dbReference type="AlphaFoldDB" id="A0A443RTI7"/>
<dbReference type="InterPro" id="IPR027417">
    <property type="entry name" value="P-loop_NTPase"/>
</dbReference>
<dbReference type="Proteomes" id="UP000288716">
    <property type="component" value="Unassembled WGS sequence"/>
</dbReference>
<gene>
    <name evidence="2" type="ORF">B4U80_12453</name>
</gene>
<evidence type="ECO:0000259" key="1">
    <source>
        <dbReference type="Pfam" id="PF01712"/>
    </source>
</evidence>
<accession>A0A443RTI7</accession>
<evidence type="ECO:0000313" key="2">
    <source>
        <dbReference type="EMBL" id="RWS18666.1"/>
    </source>
</evidence>